<dbReference type="InterPro" id="IPR008922">
    <property type="entry name" value="Di-copper_centre_dom_sf"/>
</dbReference>
<feature type="non-terminal residue" evidence="2">
    <location>
        <position position="71"/>
    </location>
</feature>
<keyword evidence="3" id="KW-1185">Reference proteome</keyword>
<sequence length="71" mass="7773">MKFSFSLIVSALISTAIAQSGCTNGIRTRPNYLTMSQADKDKFHNAIRTINTQQGGNLYQNFTATHYAVGS</sequence>
<dbReference type="AlphaFoldDB" id="A0A137PC42"/>
<feature type="chain" id="PRO_5007294614" evidence="1">
    <location>
        <begin position="19"/>
        <end position="71"/>
    </location>
</feature>
<dbReference type="OrthoDB" id="6132182at2759"/>
<dbReference type="SUPFAM" id="SSF48056">
    <property type="entry name" value="Di-copper centre-containing domain"/>
    <property type="match status" value="1"/>
</dbReference>
<organism evidence="2 3">
    <name type="scientific">Conidiobolus coronatus (strain ATCC 28846 / CBS 209.66 / NRRL 28638)</name>
    <name type="common">Delacroixia coronata</name>
    <dbReference type="NCBI Taxonomy" id="796925"/>
    <lineage>
        <taxon>Eukaryota</taxon>
        <taxon>Fungi</taxon>
        <taxon>Fungi incertae sedis</taxon>
        <taxon>Zoopagomycota</taxon>
        <taxon>Entomophthoromycotina</taxon>
        <taxon>Entomophthoromycetes</taxon>
        <taxon>Entomophthorales</taxon>
        <taxon>Ancylistaceae</taxon>
        <taxon>Conidiobolus</taxon>
    </lineage>
</organism>
<dbReference type="EMBL" id="KQ964450">
    <property type="protein sequence ID" value="KXN72577.1"/>
    <property type="molecule type" value="Genomic_DNA"/>
</dbReference>
<evidence type="ECO:0000256" key="1">
    <source>
        <dbReference type="SAM" id="SignalP"/>
    </source>
</evidence>
<protein>
    <submittedName>
        <fullName evidence="2">Uncharacterized protein</fullName>
    </submittedName>
</protein>
<dbReference type="Gene3D" id="1.10.1280.10">
    <property type="entry name" value="Di-copper center containing domain from catechol oxidase"/>
    <property type="match status" value="1"/>
</dbReference>
<feature type="signal peptide" evidence="1">
    <location>
        <begin position="1"/>
        <end position="18"/>
    </location>
</feature>
<name>A0A137PC42_CONC2</name>
<evidence type="ECO:0000313" key="3">
    <source>
        <dbReference type="Proteomes" id="UP000070444"/>
    </source>
</evidence>
<gene>
    <name evidence="2" type="ORF">CONCODRAFT_4541</name>
</gene>
<proteinExistence type="predicted"/>
<dbReference type="Proteomes" id="UP000070444">
    <property type="component" value="Unassembled WGS sequence"/>
</dbReference>
<keyword evidence="1" id="KW-0732">Signal</keyword>
<accession>A0A137PC42</accession>
<evidence type="ECO:0000313" key="2">
    <source>
        <dbReference type="EMBL" id="KXN72577.1"/>
    </source>
</evidence>
<reference evidence="2 3" key="1">
    <citation type="journal article" date="2015" name="Genome Biol. Evol.">
        <title>Phylogenomic analyses indicate that early fungi evolved digesting cell walls of algal ancestors of land plants.</title>
        <authorList>
            <person name="Chang Y."/>
            <person name="Wang S."/>
            <person name="Sekimoto S."/>
            <person name="Aerts A.L."/>
            <person name="Choi C."/>
            <person name="Clum A."/>
            <person name="LaButti K.M."/>
            <person name="Lindquist E.A."/>
            <person name="Yee Ngan C."/>
            <person name="Ohm R.A."/>
            <person name="Salamov A.A."/>
            <person name="Grigoriev I.V."/>
            <person name="Spatafora J.W."/>
            <person name="Berbee M.L."/>
        </authorList>
    </citation>
    <scope>NUCLEOTIDE SEQUENCE [LARGE SCALE GENOMIC DNA]</scope>
    <source>
        <strain evidence="2 3">NRRL 28638</strain>
    </source>
</reference>